<dbReference type="Gene3D" id="2.30.30.190">
    <property type="entry name" value="CAP Gly-rich-like domain"/>
    <property type="match status" value="1"/>
</dbReference>
<dbReference type="KEGG" id="tng:GSTEN00001154G001"/>
<dbReference type="PANTHER" id="PTHR18916">
    <property type="entry name" value="DYNACTIN 1-RELATED MICROTUBULE-BINDING"/>
    <property type="match status" value="1"/>
</dbReference>
<dbReference type="InterPro" id="IPR000938">
    <property type="entry name" value="CAP-Gly_domain"/>
</dbReference>
<gene>
    <name evidence="3" type="ORF">GSTENG00001154001</name>
</gene>
<feature type="non-terminal residue" evidence="3">
    <location>
        <position position="1"/>
    </location>
</feature>
<feature type="region of interest" description="Disordered" evidence="1">
    <location>
        <begin position="1"/>
        <end position="41"/>
    </location>
</feature>
<proteinExistence type="predicted"/>
<dbReference type="SMART" id="SM01052">
    <property type="entry name" value="CAP_GLY"/>
    <property type="match status" value="1"/>
</dbReference>
<feature type="region of interest" description="Disordered" evidence="1">
    <location>
        <begin position="296"/>
        <end position="361"/>
    </location>
</feature>
<dbReference type="OrthoDB" id="2130750at2759"/>
<dbReference type="AlphaFoldDB" id="Q4TGD6"/>
<reference evidence="3" key="2">
    <citation type="submission" date="2004-02" db="EMBL/GenBank/DDBJ databases">
        <authorList>
            <consortium name="Genoscope"/>
            <consortium name="Whitehead Institute Centre for Genome Research"/>
        </authorList>
    </citation>
    <scope>NUCLEOTIDE SEQUENCE</scope>
</reference>
<evidence type="ECO:0000256" key="1">
    <source>
        <dbReference type="SAM" id="MobiDB-lite"/>
    </source>
</evidence>
<accession>Q4TGD6</accession>
<feature type="compositionally biased region" description="Low complexity" evidence="1">
    <location>
        <begin position="311"/>
        <end position="321"/>
    </location>
</feature>
<name>Q4TGD6_TETNG</name>
<dbReference type="EMBL" id="CAAE01003765">
    <property type="protein sequence ID" value="CAF88046.1"/>
    <property type="molecule type" value="Genomic_DNA"/>
</dbReference>
<dbReference type="PROSITE" id="PS50245">
    <property type="entry name" value="CAP_GLY_2"/>
    <property type="match status" value="1"/>
</dbReference>
<sequence length="369" mass="39827">VPVEEVLPDIQPESPRVPLPPPIIPETEDSTPSPVSETSSGYISTSISMATLSDVYTLSWDLPPLAGRRMDSFETEEEPPPLSRESLLAWEEAAEEKTEPEPSEPEGSPQAEHQPEEAVPQDQTSSGGPGDPAPSQIPEDPRVSLPTPAPPLTPGIRSGPVRGSAFQSQPHRDQSFQDPKGQVLRPQVFPAHPRSGRGGTPPADRANSLAAPLESLEIISDSGSDAAATLPDWLKEGEFVTVGGNKSGTVRYVGPADFAEGTWVGVELEVPAGKNDGSVGGRHYFHCNPGYGVLVRPGRVSRGGTKRRRLQQQQQKAAQRQPVRLQSQPGGPDRAGQRRGRRRRSGHQSQSRRKPEVLEHVKAAKVFKF</sequence>
<dbReference type="SUPFAM" id="SSF74924">
    <property type="entry name" value="Cap-Gly domain"/>
    <property type="match status" value="1"/>
</dbReference>
<feature type="compositionally biased region" description="Basic residues" evidence="1">
    <location>
        <begin position="337"/>
        <end position="352"/>
    </location>
</feature>
<dbReference type="Pfam" id="PF01302">
    <property type="entry name" value="CAP_GLY"/>
    <property type="match status" value="1"/>
</dbReference>
<reference evidence="3" key="1">
    <citation type="journal article" date="2004" name="Nature">
        <title>Genome duplication in the teleost fish Tetraodon nigroviridis reveals the early vertebrate proto-karyotype.</title>
        <authorList>
            <person name="Jaillon O."/>
            <person name="Aury J.-M."/>
            <person name="Brunet F."/>
            <person name="Petit J.-L."/>
            <person name="Stange-Thomann N."/>
            <person name="Mauceli E."/>
            <person name="Bouneau L."/>
            <person name="Fischer C."/>
            <person name="Ozouf-Costaz C."/>
            <person name="Bernot A."/>
            <person name="Nicaud S."/>
            <person name="Jaffe D."/>
            <person name="Fisher S."/>
            <person name="Lutfalla G."/>
            <person name="Dossat C."/>
            <person name="Segurens B."/>
            <person name="Dasilva C."/>
            <person name="Salanoubat M."/>
            <person name="Levy M."/>
            <person name="Boudet N."/>
            <person name="Castellano S."/>
            <person name="Anthouard V."/>
            <person name="Jubin C."/>
            <person name="Castelli V."/>
            <person name="Katinka M."/>
            <person name="Vacherie B."/>
            <person name="Biemont C."/>
            <person name="Skalli Z."/>
            <person name="Cattolico L."/>
            <person name="Poulain J."/>
            <person name="De Berardinis V."/>
            <person name="Cruaud C."/>
            <person name="Duprat S."/>
            <person name="Brottier P."/>
            <person name="Coutanceau J.-P."/>
            <person name="Gouzy J."/>
            <person name="Parra G."/>
            <person name="Lardier G."/>
            <person name="Chapple C."/>
            <person name="McKernan K.J."/>
            <person name="McEwan P."/>
            <person name="Bosak S."/>
            <person name="Kellis M."/>
            <person name="Volff J.-N."/>
            <person name="Guigo R."/>
            <person name="Zody M.C."/>
            <person name="Mesirov J."/>
            <person name="Lindblad-Toh K."/>
            <person name="Birren B."/>
            <person name="Nusbaum C."/>
            <person name="Kahn D."/>
            <person name="Robinson-Rechavi M."/>
            <person name="Laudet V."/>
            <person name="Schachter V."/>
            <person name="Quetier F."/>
            <person name="Saurin W."/>
            <person name="Scarpelli C."/>
            <person name="Wincker P."/>
            <person name="Lander E.S."/>
            <person name="Weissenbach J."/>
            <person name="Roest Crollius H."/>
        </authorList>
    </citation>
    <scope>NUCLEOTIDE SEQUENCE [LARGE SCALE GENOMIC DNA]</scope>
</reference>
<evidence type="ECO:0000313" key="3">
    <source>
        <dbReference type="EMBL" id="CAF88046.1"/>
    </source>
</evidence>
<feature type="domain" description="CAP-Gly" evidence="2">
    <location>
        <begin position="254"/>
        <end position="296"/>
    </location>
</feature>
<feature type="compositionally biased region" description="Pro residues" evidence="1">
    <location>
        <begin position="15"/>
        <end position="24"/>
    </location>
</feature>
<evidence type="ECO:0000259" key="2">
    <source>
        <dbReference type="PROSITE" id="PS50245"/>
    </source>
</evidence>
<dbReference type="FunFam" id="2.30.30.190:FF:000009">
    <property type="entry name" value="Kinesin family member 13B"/>
    <property type="match status" value="1"/>
</dbReference>
<organism evidence="3">
    <name type="scientific">Tetraodon nigroviridis</name>
    <name type="common">Spotted green pufferfish</name>
    <name type="synonym">Chelonodon nigroviridis</name>
    <dbReference type="NCBI Taxonomy" id="99883"/>
    <lineage>
        <taxon>Eukaryota</taxon>
        <taxon>Metazoa</taxon>
        <taxon>Chordata</taxon>
        <taxon>Craniata</taxon>
        <taxon>Vertebrata</taxon>
        <taxon>Euteleostomi</taxon>
        <taxon>Actinopterygii</taxon>
        <taxon>Neopterygii</taxon>
        <taxon>Teleostei</taxon>
        <taxon>Neoteleostei</taxon>
        <taxon>Acanthomorphata</taxon>
        <taxon>Eupercaria</taxon>
        <taxon>Tetraodontiformes</taxon>
        <taxon>Tetradontoidea</taxon>
        <taxon>Tetraodontidae</taxon>
        <taxon>Tetraodon</taxon>
    </lineage>
</organism>
<dbReference type="InterPro" id="IPR036859">
    <property type="entry name" value="CAP-Gly_dom_sf"/>
</dbReference>
<feature type="compositionally biased region" description="Polar residues" evidence="1">
    <location>
        <begin position="30"/>
        <end position="41"/>
    </location>
</feature>
<protein>
    <submittedName>
        <fullName evidence="3">Chromosome undetermined SCAF3765, whole genome shotgun sequence</fullName>
    </submittedName>
</protein>
<feature type="region of interest" description="Disordered" evidence="1">
    <location>
        <begin position="70"/>
        <end position="207"/>
    </location>
</feature>
<dbReference type="PROSITE" id="PS00845">
    <property type="entry name" value="CAP_GLY_1"/>
    <property type="match status" value="1"/>
</dbReference>